<reference evidence="11 12" key="1">
    <citation type="journal article" date="2009" name="PLoS ONE">
        <title>Non mycobacterial virulence genes in the genome of the emerging pathogen Mycobacterium abscessus.</title>
        <authorList>
            <person name="Ripoll F."/>
            <person name="Pasek S."/>
            <person name="Schenowitz C."/>
            <person name="Dossat C."/>
            <person name="Barbe V."/>
            <person name="Rottman M."/>
            <person name="Macheras E."/>
            <person name="Heym B."/>
            <person name="Herrmann J.L."/>
            <person name="Daffe M."/>
            <person name="Brosch R."/>
            <person name="Risler J.L."/>
            <person name="Gaillard J.L."/>
        </authorList>
    </citation>
    <scope>NUCLEOTIDE SEQUENCE [LARGE SCALE GENOMIC DNA]</scope>
    <source>
        <strain evidence="12">ATCC 19977 / DSM 44196 / CCUG 20993 / CIP 104536 / JCM 13569 / NCTC 13031 / TMC 1543 / L948</strain>
        <plasmid evidence="11">pMAB23</plasmid>
    </source>
</reference>
<dbReference type="Gene3D" id="3.30.450.410">
    <property type="match status" value="1"/>
</dbReference>
<keyword evidence="11" id="KW-0614">Plasmid</keyword>
<dbReference type="NCBIfam" id="NF009710">
    <property type="entry name" value="PRK13239.1"/>
    <property type="match status" value="1"/>
</dbReference>
<dbReference type="InterPro" id="IPR004927">
    <property type="entry name" value="MerB"/>
</dbReference>
<evidence type="ECO:0000256" key="8">
    <source>
        <dbReference type="ARBA" id="ARBA00025326"/>
    </source>
</evidence>
<evidence type="ECO:0000256" key="6">
    <source>
        <dbReference type="ARBA" id="ARBA00022914"/>
    </source>
</evidence>
<evidence type="ECO:0000313" key="11">
    <source>
        <dbReference type="EMBL" id="CAM59635.1"/>
    </source>
</evidence>
<dbReference type="InterPro" id="IPR024259">
    <property type="entry name" value="MerB_HTH_dom"/>
</dbReference>
<dbReference type="InterPro" id="IPR036390">
    <property type="entry name" value="WH_DNA-bd_sf"/>
</dbReference>
<dbReference type="NCBIfam" id="NF033555">
    <property type="entry name" value="lyase_MerB"/>
    <property type="match status" value="1"/>
</dbReference>
<keyword evidence="6" id="KW-0476">Mercury</keyword>
<dbReference type="SUPFAM" id="SSF160387">
    <property type="entry name" value="NosL/MerB-like"/>
    <property type="match status" value="1"/>
</dbReference>
<sequence>MNPDIAQLAHRLNDSLGGDNPGSTPWMLRPLLDLLAHGAPVTIDQLADATATTVEQVRHALTAMSDTEYDEHGRIIGSGLTLRPTPHRFDIDGRQLYTWCALDTLIFPGILGRTAHVTSPCHSTGQPVHLTIDTHGITNVEPTTAVVSIVIPDHPASIRTAFCHHVHFFATREAAEPWLAENPAATVVSVADAYQLGRPLTQSLLKGTSPSRCTQVGR</sequence>
<dbReference type="GeneID" id="93376925"/>
<geneLocation type="plasmid" evidence="11 12">
    <name>pMAB23</name>
</geneLocation>
<dbReference type="PIRSF" id="PIRSF001458">
    <property type="entry name" value="MerB"/>
    <property type="match status" value="1"/>
</dbReference>
<evidence type="ECO:0000256" key="5">
    <source>
        <dbReference type="ARBA" id="ARBA00022466"/>
    </source>
</evidence>
<dbReference type="AlphaFoldDB" id="B1MAE1"/>
<evidence type="ECO:0000256" key="2">
    <source>
        <dbReference type="ARBA" id="ARBA00009443"/>
    </source>
</evidence>
<dbReference type="Proteomes" id="UP000007137">
    <property type="component" value="Plasmid pMAB23"/>
</dbReference>
<evidence type="ECO:0000259" key="10">
    <source>
        <dbReference type="Pfam" id="PF12324"/>
    </source>
</evidence>
<dbReference type="GO" id="GO:0046689">
    <property type="term" value="P:response to mercury ion"/>
    <property type="evidence" value="ECO:0007669"/>
    <property type="project" value="UniProtKB-KW"/>
</dbReference>
<accession>B1MAE1</accession>
<comment type="catalytic activity">
    <reaction evidence="1">
        <text>an alkylmercury + H(+) = an alkane + Hg(2+)</text>
        <dbReference type="Rhea" id="RHEA:18777"/>
        <dbReference type="ChEBI" id="CHEBI:15378"/>
        <dbReference type="ChEBI" id="CHEBI:16793"/>
        <dbReference type="ChEBI" id="CHEBI:18310"/>
        <dbReference type="ChEBI" id="CHEBI:83725"/>
        <dbReference type="EC" id="4.99.1.2"/>
    </reaction>
</comment>
<dbReference type="EMBL" id="CU458745">
    <property type="protein sequence ID" value="CAM59635.1"/>
    <property type="molecule type" value="Genomic_DNA"/>
</dbReference>
<gene>
    <name evidence="11" type="ordered locus">MAB_p08</name>
</gene>
<evidence type="ECO:0000256" key="9">
    <source>
        <dbReference type="ARBA" id="ARBA00031271"/>
    </source>
</evidence>
<comment type="similarity">
    <text evidence="2">Belongs to the MerB family.</text>
</comment>
<dbReference type="SUPFAM" id="SSF46785">
    <property type="entry name" value="Winged helix' DNA-binding domain"/>
    <property type="match status" value="1"/>
</dbReference>
<dbReference type="Pfam" id="PF03243">
    <property type="entry name" value="MerB"/>
    <property type="match status" value="1"/>
</dbReference>
<comment type="function">
    <text evidence="8">Cleaves the carbon-mercury bond of organomercurials such as phenylmercuric acetate. One product is Hg(2+), which is subsequently detoxified by the mercuric reductase.</text>
</comment>
<feature type="domain" description="Alkylmercury lyase helix-turn-helix" evidence="10">
    <location>
        <begin position="7"/>
        <end position="79"/>
    </location>
</feature>
<dbReference type="EC" id="4.99.1.2" evidence="3"/>
<dbReference type="KEGG" id="mab:MAB_p08"/>
<keyword evidence="5" id="KW-0475">Mercuric resistance</keyword>
<evidence type="ECO:0000256" key="3">
    <source>
        <dbReference type="ARBA" id="ARBA00013237"/>
    </source>
</evidence>
<protein>
    <recommendedName>
        <fullName evidence="4">Alkylmercury lyase</fullName>
        <ecNumber evidence="3">4.99.1.2</ecNumber>
    </recommendedName>
    <alternativeName>
        <fullName evidence="9">Organomercurial lyase</fullName>
    </alternativeName>
</protein>
<dbReference type="PRINTS" id="PR01699">
    <property type="entry name" value="ORGNOHGLYASE"/>
</dbReference>
<keyword evidence="12" id="KW-1185">Reference proteome</keyword>
<keyword evidence="7 11" id="KW-0456">Lyase</keyword>
<evidence type="ECO:0000256" key="4">
    <source>
        <dbReference type="ARBA" id="ARBA00018180"/>
    </source>
</evidence>
<evidence type="ECO:0000256" key="1">
    <source>
        <dbReference type="ARBA" id="ARBA00000165"/>
    </source>
</evidence>
<dbReference type="Pfam" id="PF12324">
    <property type="entry name" value="HTH_15"/>
    <property type="match status" value="1"/>
</dbReference>
<proteinExistence type="inferred from homology"/>
<dbReference type="RefSeq" id="WP_012296236.1">
    <property type="nucleotide sequence ID" value="NC_010394.1"/>
</dbReference>
<name>B1MAE1_MYCA9</name>
<evidence type="ECO:0000256" key="7">
    <source>
        <dbReference type="ARBA" id="ARBA00023239"/>
    </source>
</evidence>
<evidence type="ECO:0000313" key="12">
    <source>
        <dbReference type="Proteomes" id="UP000007137"/>
    </source>
</evidence>
<organism evidence="11 12">
    <name type="scientific">Mycobacteroides abscessus (strain ATCC 19977 / DSM 44196 / CCUG 20993 / CIP 104536 / JCM 13569 / NCTC 13031 / TMC 1543 / L948)</name>
    <name type="common">Mycobacterium abscessus</name>
    <dbReference type="NCBI Taxonomy" id="561007"/>
    <lineage>
        <taxon>Bacteria</taxon>
        <taxon>Bacillati</taxon>
        <taxon>Actinomycetota</taxon>
        <taxon>Actinomycetes</taxon>
        <taxon>Mycobacteriales</taxon>
        <taxon>Mycobacteriaceae</taxon>
        <taxon>Mycobacteroides</taxon>
        <taxon>Mycobacteroides abscessus</taxon>
    </lineage>
</organism>
<dbReference type="GO" id="GO:0018836">
    <property type="term" value="F:alkylmercury lyase activity"/>
    <property type="evidence" value="ECO:0007669"/>
    <property type="project" value="UniProtKB-EC"/>
</dbReference>
<dbReference type="InterPro" id="IPR053717">
    <property type="entry name" value="MerB_lyase_sf"/>
</dbReference>